<dbReference type="InterPro" id="IPR013216">
    <property type="entry name" value="Methyltransf_11"/>
</dbReference>
<accession>A0A933RUA3</accession>
<gene>
    <name evidence="2" type="ORF">HZA66_03440</name>
</gene>
<dbReference type="Proteomes" id="UP000782519">
    <property type="component" value="Unassembled WGS sequence"/>
</dbReference>
<keyword evidence="2" id="KW-0489">Methyltransferase</keyword>
<dbReference type="SUPFAM" id="SSF53335">
    <property type="entry name" value="S-adenosyl-L-methionine-dependent methyltransferases"/>
    <property type="match status" value="1"/>
</dbReference>
<keyword evidence="2" id="KW-0808">Transferase</keyword>
<organism evidence="2 3">
    <name type="scientific">Rhodopseudomonas palustris</name>
    <dbReference type="NCBI Taxonomy" id="1076"/>
    <lineage>
        <taxon>Bacteria</taxon>
        <taxon>Pseudomonadati</taxon>
        <taxon>Pseudomonadota</taxon>
        <taxon>Alphaproteobacteria</taxon>
        <taxon>Hyphomicrobiales</taxon>
        <taxon>Nitrobacteraceae</taxon>
        <taxon>Rhodopseudomonas</taxon>
    </lineage>
</organism>
<evidence type="ECO:0000313" key="3">
    <source>
        <dbReference type="Proteomes" id="UP000782519"/>
    </source>
</evidence>
<dbReference type="Gene3D" id="3.40.50.150">
    <property type="entry name" value="Vaccinia Virus protein VP39"/>
    <property type="match status" value="1"/>
</dbReference>
<protein>
    <submittedName>
        <fullName evidence="2">Methyltransferase domain-containing protein</fullName>
    </submittedName>
</protein>
<dbReference type="AlphaFoldDB" id="A0A933RUA3"/>
<reference evidence="2" key="1">
    <citation type="submission" date="2020-07" db="EMBL/GenBank/DDBJ databases">
        <title>Huge and variable diversity of episymbiotic CPR bacteria and DPANN archaea in groundwater ecosystems.</title>
        <authorList>
            <person name="He C.Y."/>
            <person name="Keren R."/>
            <person name="Whittaker M."/>
            <person name="Farag I.F."/>
            <person name="Doudna J."/>
            <person name="Cate J.H.D."/>
            <person name="Banfield J.F."/>
        </authorList>
    </citation>
    <scope>NUCLEOTIDE SEQUENCE</scope>
    <source>
        <strain evidence="2">NC_groundwater_1818_Pr3_B-0.1um_66_35</strain>
    </source>
</reference>
<dbReference type="Pfam" id="PF08241">
    <property type="entry name" value="Methyltransf_11"/>
    <property type="match status" value="1"/>
</dbReference>
<evidence type="ECO:0000313" key="2">
    <source>
        <dbReference type="EMBL" id="MBI5128473.1"/>
    </source>
</evidence>
<evidence type="ECO:0000259" key="1">
    <source>
        <dbReference type="Pfam" id="PF08241"/>
    </source>
</evidence>
<proteinExistence type="predicted"/>
<dbReference type="EMBL" id="JACRJB010000010">
    <property type="protein sequence ID" value="MBI5128473.1"/>
    <property type="molecule type" value="Genomic_DNA"/>
</dbReference>
<feature type="domain" description="Methyltransferase type 11" evidence="1">
    <location>
        <begin position="112"/>
        <end position="158"/>
    </location>
</feature>
<sequence length="238" mass="27114">MKLEYSSHVKMLRYIARTAKNMFGVFPRKCNLCGFSGSFHAFGTPPRFDAKCPHCGSLERHRLFGLWLEQNTSLIAGRQLLHFAPEGILTQILKPLAAHYQTADLNPESADIVLNIEHIDLPDNSIDAILCSHVLEHVNYRQALSELRRVLRPNGDLLLLFPIVEGWDDTYSNDTITTPKDRELHFGQCDHSQLFGRHIRQDIRMAGFTVDEFTATEPDVSTYGLIRGEKLFIAHRQS</sequence>
<name>A0A933RUA3_RHOPL</name>
<comment type="caution">
    <text evidence="2">The sequence shown here is derived from an EMBL/GenBank/DDBJ whole genome shotgun (WGS) entry which is preliminary data.</text>
</comment>
<dbReference type="CDD" id="cd02440">
    <property type="entry name" value="AdoMet_MTases"/>
    <property type="match status" value="1"/>
</dbReference>
<dbReference type="GO" id="GO:0008757">
    <property type="term" value="F:S-adenosylmethionine-dependent methyltransferase activity"/>
    <property type="evidence" value="ECO:0007669"/>
    <property type="project" value="InterPro"/>
</dbReference>
<dbReference type="InterPro" id="IPR029063">
    <property type="entry name" value="SAM-dependent_MTases_sf"/>
</dbReference>
<dbReference type="GO" id="GO:0032259">
    <property type="term" value="P:methylation"/>
    <property type="evidence" value="ECO:0007669"/>
    <property type="project" value="UniProtKB-KW"/>
</dbReference>